<evidence type="ECO:0000256" key="2">
    <source>
        <dbReference type="SAM" id="Phobius"/>
    </source>
</evidence>
<accession>A0A3P7PZ58</accession>
<organism evidence="3 4">
    <name type="scientific">Petrocella atlantisensis</name>
    <dbReference type="NCBI Taxonomy" id="2173034"/>
    <lineage>
        <taxon>Bacteria</taxon>
        <taxon>Bacillati</taxon>
        <taxon>Bacillota</taxon>
        <taxon>Clostridia</taxon>
        <taxon>Lachnospirales</taxon>
        <taxon>Vallitaleaceae</taxon>
        <taxon>Petrocella</taxon>
    </lineage>
</organism>
<protein>
    <submittedName>
        <fullName evidence="3">Tricarboxylate transport protein TctC</fullName>
    </submittedName>
</protein>
<evidence type="ECO:0000256" key="1">
    <source>
        <dbReference type="ARBA" id="ARBA00006987"/>
    </source>
</evidence>
<dbReference type="PANTHER" id="PTHR42928">
    <property type="entry name" value="TRICARBOXYLATE-BINDING PROTEIN"/>
    <property type="match status" value="1"/>
</dbReference>
<dbReference type="PIRSF" id="PIRSF017082">
    <property type="entry name" value="YflP"/>
    <property type="match status" value="1"/>
</dbReference>
<proteinExistence type="inferred from homology"/>
<reference evidence="3 4" key="1">
    <citation type="submission" date="2018-09" db="EMBL/GenBank/DDBJ databases">
        <authorList>
            <person name="Postec A."/>
        </authorList>
    </citation>
    <scope>NUCLEOTIDE SEQUENCE [LARGE SCALE GENOMIC DNA]</scope>
    <source>
        <strain evidence="3">70B-A</strain>
    </source>
</reference>
<dbReference type="Gene3D" id="3.40.190.10">
    <property type="entry name" value="Periplasmic binding protein-like II"/>
    <property type="match status" value="1"/>
</dbReference>
<dbReference type="PANTHER" id="PTHR42928:SF5">
    <property type="entry name" value="BLR1237 PROTEIN"/>
    <property type="match status" value="1"/>
</dbReference>
<name>A0A3P7PZ58_9FIRM</name>
<dbReference type="EMBL" id="LR130778">
    <property type="protein sequence ID" value="VDN48857.1"/>
    <property type="molecule type" value="Genomic_DNA"/>
</dbReference>
<dbReference type="KEGG" id="cbar:PATL70BA_2947"/>
<dbReference type="Pfam" id="PF03401">
    <property type="entry name" value="TctC"/>
    <property type="match status" value="1"/>
</dbReference>
<feature type="transmembrane region" description="Helical" evidence="2">
    <location>
        <begin position="7"/>
        <end position="24"/>
    </location>
</feature>
<dbReference type="Gene3D" id="3.40.190.150">
    <property type="entry name" value="Bordetella uptake gene, domain 1"/>
    <property type="match status" value="1"/>
</dbReference>
<dbReference type="InterPro" id="IPR005064">
    <property type="entry name" value="BUG"/>
</dbReference>
<sequence>MYIKKLWVLITILIILIIIGITSYKNQQVVQDNQLEMAQNDEKSFPSKSIQIVVPYAPGGGTDSVARAFARTANNYFTEPIVVVNKLGQGGARGLAEGLFAKPDGYTVTLVTTEINTLAAFGIIDFDYSDIEPLMLLNSETGVVVVSKDFPFDTIDELVNYVETTNKEFTIGSAGKGSIWNVAAGKVEEKTKIRFEDQYYDGTSIAVMDVLGGKLDIVIAGISEVIDHIENNQIKVLTVLSEERIAELPEVKTFKESGYDFSMNTWRGLALPKGVEPEIRDVLLEGFTKAVQDDDFIELLAKLNLQYDYREKETFELFIEEDYLFYKNFIESVENNNR</sequence>
<comment type="similarity">
    <text evidence="1">Belongs to the UPF0065 (bug) family.</text>
</comment>
<keyword evidence="4" id="KW-1185">Reference proteome</keyword>
<dbReference type="CDD" id="cd07012">
    <property type="entry name" value="PBP2_Bug_TTT"/>
    <property type="match status" value="1"/>
</dbReference>
<dbReference type="SUPFAM" id="SSF53850">
    <property type="entry name" value="Periplasmic binding protein-like II"/>
    <property type="match status" value="1"/>
</dbReference>
<dbReference type="RefSeq" id="WP_125137928.1">
    <property type="nucleotide sequence ID" value="NZ_LR130778.1"/>
</dbReference>
<keyword evidence="2" id="KW-1133">Transmembrane helix</keyword>
<keyword evidence="2" id="KW-0812">Transmembrane</keyword>
<dbReference type="InterPro" id="IPR042100">
    <property type="entry name" value="Bug_dom1"/>
</dbReference>
<gene>
    <name evidence="3" type="ORF">PATL70BA_2947</name>
</gene>
<keyword evidence="2" id="KW-0472">Membrane</keyword>
<dbReference type="AlphaFoldDB" id="A0A3P7PZ58"/>
<dbReference type="Proteomes" id="UP000279029">
    <property type="component" value="Chromosome"/>
</dbReference>
<evidence type="ECO:0000313" key="3">
    <source>
        <dbReference type="EMBL" id="VDN48857.1"/>
    </source>
</evidence>
<dbReference type="OrthoDB" id="8880247at2"/>
<evidence type="ECO:0000313" key="4">
    <source>
        <dbReference type="Proteomes" id="UP000279029"/>
    </source>
</evidence>